<feature type="region of interest" description="Disordered" evidence="1">
    <location>
        <begin position="48"/>
        <end position="71"/>
    </location>
</feature>
<feature type="compositionally biased region" description="Polar residues" evidence="1">
    <location>
        <begin position="48"/>
        <end position="62"/>
    </location>
</feature>
<reference evidence="2 3" key="1">
    <citation type="submission" date="2018-03" db="EMBL/GenBank/DDBJ databases">
        <title>Bioinformatic expansion and discovery of thiopeptide antibiotics.</title>
        <authorList>
            <person name="Schwalen C.J."/>
            <person name="Hudson G.A."/>
            <person name="Mitchell D.A."/>
        </authorList>
    </citation>
    <scope>NUCLEOTIDE SEQUENCE [LARGE SCALE GENOMIC DNA]</scope>
    <source>
        <strain evidence="2 3">ATCC 21389</strain>
    </source>
</reference>
<protein>
    <submittedName>
        <fullName evidence="2">Uncharacterized protein</fullName>
    </submittedName>
</protein>
<gene>
    <name evidence="2" type="ORF">C7C46_33705</name>
</gene>
<name>A0A2V4N6E2_9ACTN</name>
<evidence type="ECO:0000256" key="1">
    <source>
        <dbReference type="SAM" id="MobiDB-lite"/>
    </source>
</evidence>
<accession>A0A2V4N6E2</accession>
<dbReference type="Proteomes" id="UP000248039">
    <property type="component" value="Unassembled WGS sequence"/>
</dbReference>
<comment type="caution">
    <text evidence="2">The sequence shown here is derived from an EMBL/GenBank/DDBJ whole genome shotgun (WGS) entry which is preliminary data.</text>
</comment>
<dbReference type="RefSeq" id="WP_110673630.1">
    <property type="nucleotide sequence ID" value="NZ_PYBW01000357.1"/>
</dbReference>
<proteinExistence type="predicted"/>
<organism evidence="2 3">
    <name type="scientific">Streptomyces tateyamensis</name>
    <dbReference type="NCBI Taxonomy" id="565073"/>
    <lineage>
        <taxon>Bacteria</taxon>
        <taxon>Bacillati</taxon>
        <taxon>Actinomycetota</taxon>
        <taxon>Actinomycetes</taxon>
        <taxon>Kitasatosporales</taxon>
        <taxon>Streptomycetaceae</taxon>
        <taxon>Streptomyces</taxon>
    </lineage>
</organism>
<evidence type="ECO:0000313" key="2">
    <source>
        <dbReference type="EMBL" id="PYC61503.1"/>
    </source>
</evidence>
<dbReference type="AlphaFoldDB" id="A0A2V4N6E2"/>
<keyword evidence="3" id="KW-1185">Reference proteome</keyword>
<evidence type="ECO:0000313" key="3">
    <source>
        <dbReference type="Proteomes" id="UP000248039"/>
    </source>
</evidence>
<dbReference type="EMBL" id="PYBW01000357">
    <property type="protein sequence ID" value="PYC61503.1"/>
    <property type="molecule type" value="Genomic_DNA"/>
</dbReference>
<sequence>MVSETSTIPAVPASIAQISGISGPGCPAAGPGRASKAVVRDAVRQCPNGQTVAGTRPDTPSTGMLPANWSR</sequence>